<gene>
    <name evidence="2" type="ORF">DL897_04430</name>
</gene>
<sequence length="22" mass="2859">MHYYNNQRIQEKLNYLSPVEYR</sequence>
<organism evidence="2 3">
    <name type="scientific">Thermoflavimicrobium daqui</name>
    <dbReference type="NCBI Taxonomy" id="2137476"/>
    <lineage>
        <taxon>Bacteria</taxon>
        <taxon>Bacillati</taxon>
        <taxon>Bacillota</taxon>
        <taxon>Bacilli</taxon>
        <taxon>Bacillales</taxon>
        <taxon>Thermoactinomycetaceae</taxon>
        <taxon>Thermoflavimicrobium</taxon>
    </lineage>
</organism>
<comment type="caution">
    <text evidence="2">The sequence shown here is derived from an EMBL/GenBank/DDBJ whole genome shotgun (WGS) entry which is preliminary data.</text>
</comment>
<dbReference type="GO" id="GO:0015074">
    <property type="term" value="P:DNA integration"/>
    <property type="evidence" value="ECO:0007669"/>
    <property type="project" value="InterPro"/>
</dbReference>
<dbReference type="AlphaFoldDB" id="A0A364K8F1"/>
<protein>
    <recommendedName>
        <fullName evidence="1">Integrase catalytic domain-containing protein</fullName>
    </recommendedName>
</protein>
<feature type="domain" description="Integrase catalytic" evidence="1">
    <location>
        <begin position="2"/>
        <end position="22"/>
    </location>
</feature>
<reference evidence="2 3" key="2">
    <citation type="submission" date="2018-06" db="EMBL/GenBank/DDBJ databases">
        <authorList>
            <person name="Zhirakovskaya E."/>
        </authorList>
    </citation>
    <scope>NUCLEOTIDE SEQUENCE [LARGE SCALE GENOMIC DNA]</scope>
    <source>
        <strain evidence="2 3">FBKL4.011</strain>
    </source>
</reference>
<evidence type="ECO:0000259" key="1">
    <source>
        <dbReference type="Pfam" id="PF13333"/>
    </source>
</evidence>
<evidence type="ECO:0000313" key="3">
    <source>
        <dbReference type="Proteomes" id="UP000251213"/>
    </source>
</evidence>
<dbReference type="Proteomes" id="UP000251213">
    <property type="component" value="Unassembled WGS sequence"/>
</dbReference>
<keyword evidence="3" id="KW-1185">Reference proteome</keyword>
<accession>A0A364K8F1</accession>
<name>A0A364K8F1_9BACL</name>
<evidence type="ECO:0000313" key="2">
    <source>
        <dbReference type="EMBL" id="RAL26480.1"/>
    </source>
</evidence>
<dbReference type="InterPro" id="IPR001584">
    <property type="entry name" value="Integrase_cat-core"/>
</dbReference>
<reference evidence="2 3" key="1">
    <citation type="submission" date="2018-06" db="EMBL/GenBank/DDBJ databases">
        <title>Thermoflavimicrobium daqus sp. nov., a thermophilic microbe isolated from Moutai-flavour Daqu.</title>
        <authorList>
            <person name="Wang X."/>
            <person name="Zhou H."/>
        </authorList>
    </citation>
    <scope>NUCLEOTIDE SEQUENCE [LARGE SCALE GENOMIC DNA]</scope>
    <source>
        <strain evidence="2 3">FBKL4.011</strain>
    </source>
</reference>
<dbReference type="EMBL" id="QJKK01000002">
    <property type="protein sequence ID" value="RAL26480.1"/>
    <property type="molecule type" value="Genomic_DNA"/>
</dbReference>
<proteinExistence type="predicted"/>
<dbReference type="Pfam" id="PF13333">
    <property type="entry name" value="rve_2"/>
    <property type="match status" value="1"/>
</dbReference>